<dbReference type="EMBL" id="HBFB01016470">
    <property type="protein sequence ID" value="CAD8679749.1"/>
    <property type="molecule type" value="Transcribed_RNA"/>
</dbReference>
<dbReference type="CDD" id="cd10527">
    <property type="entry name" value="SET_LSMT"/>
    <property type="match status" value="1"/>
</dbReference>
<dbReference type="PANTHER" id="PTHR13271">
    <property type="entry name" value="UNCHARACTERIZED PUTATIVE METHYLTRANSFERASE"/>
    <property type="match status" value="1"/>
</dbReference>
<dbReference type="Pfam" id="PF00856">
    <property type="entry name" value="SET"/>
    <property type="match status" value="1"/>
</dbReference>
<feature type="domain" description="SET" evidence="2">
    <location>
        <begin position="53"/>
        <end position="243"/>
    </location>
</feature>
<evidence type="ECO:0000259" key="2">
    <source>
        <dbReference type="Pfam" id="PF00856"/>
    </source>
</evidence>
<feature type="signal peptide" evidence="1">
    <location>
        <begin position="1"/>
        <end position="21"/>
    </location>
</feature>
<reference evidence="3" key="1">
    <citation type="submission" date="2021-01" db="EMBL/GenBank/DDBJ databases">
        <authorList>
            <person name="Corre E."/>
            <person name="Pelletier E."/>
            <person name="Niang G."/>
            <person name="Scheremetjew M."/>
            <person name="Finn R."/>
            <person name="Kale V."/>
            <person name="Holt S."/>
            <person name="Cochrane G."/>
            <person name="Meng A."/>
            <person name="Brown T."/>
            <person name="Cohen L."/>
        </authorList>
    </citation>
    <scope>NUCLEOTIDE SEQUENCE</scope>
    <source>
        <strain evidence="3">SAG 11-49</strain>
    </source>
</reference>
<dbReference type="InterPro" id="IPR046341">
    <property type="entry name" value="SET_dom_sf"/>
</dbReference>
<dbReference type="InterPro" id="IPR050600">
    <property type="entry name" value="SETD3_SETD6_MTase"/>
</dbReference>
<sequence>MTGLRLLACLIGAIALAPAFAKEKYDYAELEQWVIDNGGWINTRIGLNSQGYRGLFTKVKAESGTALAKIPASTMINCGSLDGSVTTGALIVLREMFDKHSRFAPYMKVWPKRGEVYNTCNFPTKYLPLLESEYWERMVNITQDYLAATLKGEVNGELEVTVKEMVGNVKVTDEDLQYACAIASTRYVTIEMRKRLMMVPIFDMKNHKRICRHTTSALDDKDYMEIIAGEDVEAGDELCYSYNDQMRDDYGVLNYGFLPDLEDPPRLLQIDHHQFDPNKDTQALEEGGFHGSHAEIRDEIARLKDIQKTLEAYDKNWDASKWPKPGKDWYFDALVGLKQRRRTAIKYEVARLEKLLTEPEDQPDSGL</sequence>
<evidence type="ECO:0000313" key="3">
    <source>
        <dbReference type="EMBL" id="CAD8679749.1"/>
    </source>
</evidence>
<accession>A0A7S0RL19</accession>
<dbReference type="SUPFAM" id="SSF82199">
    <property type="entry name" value="SET domain"/>
    <property type="match status" value="1"/>
</dbReference>
<organism evidence="3">
    <name type="scientific">Chlamydomonas leiostraca</name>
    <dbReference type="NCBI Taxonomy" id="1034604"/>
    <lineage>
        <taxon>Eukaryota</taxon>
        <taxon>Viridiplantae</taxon>
        <taxon>Chlorophyta</taxon>
        <taxon>core chlorophytes</taxon>
        <taxon>Chlorophyceae</taxon>
        <taxon>CS clade</taxon>
        <taxon>Chlamydomonadales</taxon>
        <taxon>Chlamydomonadaceae</taxon>
        <taxon>Chlamydomonas</taxon>
    </lineage>
</organism>
<feature type="chain" id="PRO_5030706538" description="SET domain-containing protein" evidence="1">
    <location>
        <begin position="22"/>
        <end position="367"/>
    </location>
</feature>
<dbReference type="InterPro" id="IPR001214">
    <property type="entry name" value="SET_dom"/>
</dbReference>
<dbReference type="Gene3D" id="3.90.1410.10">
    <property type="entry name" value="set domain protein methyltransferase, domain 1"/>
    <property type="match status" value="1"/>
</dbReference>
<dbReference type="AlphaFoldDB" id="A0A7S0RL19"/>
<gene>
    <name evidence="3" type="ORF">CLEI1391_LOCUS9210</name>
</gene>
<dbReference type="GO" id="GO:0016279">
    <property type="term" value="F:protein-lysine N-methyltransferase activity"/>
    <property type="evidence" value="ECO:0007669"/>
    <property type="project" value="TreeGrafter"/>
</dbReference>
<keyword evidence="1" id="KW-0732">Signal</keyword>
<name>A0A7S0RL19_9CHLO</name>
<dbReference type="PANTHER" id="PTHR13271:SF151">
    <property type="entry name" value="SET DOMAIN-CONTAINING PROTEIN 4"/>
    <property type="match status" value="1"/>
</dbReference>
<proteinExistence type="predicted"/>
<protein>
    <recommendedName>
        <fullName evidence="2">SET domain-containing protein</fullName>
    </recommendedName>
</protein>
<evidence type="ECO:0000256" key="1">
    <source>
        <dbReference type="SAM" id="SignalP"/>
    </source>
</evidence>